<evidence type="ECO:0000313" key="6">
    <source>
        <dbReference type="EMBL" id="SFN52980.1"/>
    </source>
</evidence>
<sequence length="337" mass="34567">MRIVRNITCALVVLLLAGVLAGCSGGGDDSSGASSEAVDRGGARAPAATSGAGRQQSGEAGGGSGSGSRAAPPLPSGREVVHSAQLRVRAGDVESAATKAKQMVTTAGGYVEQESTSSDPARSEIALKIPTDRYTDVLNQLSTQLGTKLSLSQQAEDVTGEVADVEARVRSAKAALESFRKLLDRANSVSEIINIEEEIAERESDLESLQARHKSLTHRTAFATVTVTLVTKPAPPEKKEEPRGGFIGGLENGWGAFTAFVGGLATVLGWLLPFLVTAAVLGIPVLAFRHRLRDRFSGWGSAGAPSPAPEPEKAAVGAGEGAPPERPAGPAGPPPPA</sequence>
<dbReference type="InterPro" id="IPR025645">
    <property type="entry name" value="DUF4349"/>
</dbReference>
<dbReference type="STRING" id="1993.SAMN04489713_102307"/>
<feature type="region of interest" description="Disordered" evidence="2">
    <location>
        <begin position="26"/>
        <end position="79"/>
    </location>
</feature>
<keyword evidence="3" id="KW-1133">Transmembrane helix</keyword>
<dbReference type="Pfam" id="PF14257">
    <property type="entry name" value="DUF4349"/>
    <property type="match status" value="1"/>
</dbReference>
<gene>
    <name evidence="6" type="ORF">SAMN04489713_102307</name>
</gene>
<evidence type="ECO:0000259" key="5">
    <source>
        <dbReference type="Pfam" id="PF14257"/>
    </source>
</evidence>
<keyword evidence="1" id="KW-0175">Coiled coil</keyword>
<accession>A0A1I4ZSL6</accession>
<evidence type="ECO:0000256" key="3">
    <source>
        <dbReference type="SAM" id="Phobius"/>
    </source>
</evidence>
<keyword evidence="3" id="KW-0472">Membrane</keyword>
<feature type="transmembrane region" description="Helical" evidence="3">
    <location>
        <begin position="267"/>
        <end position="288"/>
    </location>
</feature>
<dbReference type="eggNOG" id="COG3206">
    <property type="taxonomic scope" value="Bacteria"/>
</dbReference>
<evidence type="ECO:0000256" key="1">
    <source>
        <dbReference type="SAM" id="Coils"/>
    </source>
</evidence>
<organism evidence="6 7">
    <name type="scientific">Actinomadura madurae</name>
    <dbReference type="NCBI Taxonomy" id="1993"/>
    <lineage>
        <taxon>Bacteria</taxon>
        <taxon>Bacillati</taxon>
        <taxon>Actinomycetota</taxon>
        <taxon>Actinomycetes</taxon>
        <taxon>Streptosporangiales</taxon>
        <taxon>Thermomonosporaceae</taxon>
        <taxon>Actinomadura</taxon>
    </lineage>
</organism>
<keyword evidence="4" id="KW-0732">Signal</keyword>
<evidence type="ECO:0000256" key="4">
    <source>
        <dbReference type="SAM" id="SignalP"/>
    </source>
</evidence>
<proteinExistence type="predicted"/>
<dbReference type="RefSeq" id="WP_075020313.1">
    <property type="nucleotide sequence ID" value="NZ_CP083237.1"/>
</dbReference>
<keyword evidence="3" id="KW-0812">Transmembrane</keyword>
<protein>
    <recommendedName>
        <fullName evidence="5">DUF4349 domain-containing protein</fullName>
    </recommendedName>
</protein>
<feature type="coiled-coil region" evidence="1">
    <location>
        <begin position="155"/>
        <end position="219"/>
    </location>
</feature>
<feature type="region of interest" description="Disordered" evidence="2">
    <location>
        <begin position="299"/>
        <end position="337"/>
    </location>
</feature>
<keyword evidence="7" id="KW-1185">Reference proteome</keyword>
<dbReference type="PROSITE" id="PS51257">
    <property type="entry name" value="PROKAR_LIPOPROTEIN"/>
    <property type="match status" value="1"/>
</dbReference>
<dbReference type="InParanoid" id="A0A1I4ZSL6"/>
<feature type="signal peptide" evidence="4">
    <location>
        <begin position="1"/>
        <end position="21"/>
    </location>
</feature>
<reference evidence="6 7" key="1">
    <citation type="submission" date="2016-10" db="EMBL/GenBank/DDBJ databases">
        <authorList>
            <person name="de Groot N.N."/>
        </authorList>
    </citation>
    <scope>NUCLEOTIDE SEQUENCE [LARGE SCALE GENOMIC DNA]</scope>
    <source>
        <strain evidence="6 7">DSM 43067</strain>
    </source>
</reference>
<evidence type="ECO:0000313" key="7">
    <source>
        <dbReference type="Proteomes" id="UP000183413"/>
    </source>
</evidence>
<feature type="compositionally biased region" description="Pro residues" evidence="2">
    <location>
        <begin position="324"/>
        <end position="337"/>
    </location>
</feature>
<name>A0A1I4ZSL6_9ACTN</name>
<feature type="domain" description="DUF4349" evidence="5">
    <location>
        <begin position="78"/>
        <end position="285"/>
    </location>
</feature>
<dbReference type="GeneID" id="99649931"/>
<evidence type="ECO:0000256" key="2">
    <source>
        <dbReference type="SAM" id="MobiDB-lite"/>
    </source>
</evidence>
<dbReference type="Proteomes" id="UP000183413">
    <property type="component" value="Unassembled WGS sequence"/>
</dbReference>
<dbReference type="EMBL" id="FOVH01000002">
    <property type="protein sequence ID" value="SFN52980.1"/>
    <property type="molecule type" value="Genomic_DNA"/>
</dbReference>
<dbReference type="AlphaFoldDB" id="A0A1I4ZSL6"/>
<feature type="chain" id="PRO_5039188053" description="DUF4349 domain-containing protein" evidence="4">
    <location>
        <begin position="22"/>
        <end position="337"/>
    </location>
</feature>